<dbReference type="AlphaFoldDB" id="A0A9E8N6Q8"/>
<reference evidence="2" key="1">
    <citation type="submission" date="2022-11" db="EMBL/GenBank/DDBJ databases">
        <title>Dyadobacter pollutisoli sp. nov., isolated from plastic dumped soil.</title>
        <authorList>
            <person name="Kim J.M."/>
            <person name="Kim K.R."/>
            <person name="Lee J.K."/>
            <person name="Hao L."/>
            <person name="Jeon C.O."/>
        </authorList>
    </citation>
    <scope>NUCLEOTIDE SEQUENCE</scope>
    <source>
        <strain evidence="2">U1</strain>
    </source>
</reference>
<protein>
    <submittedName>
        <fullName evidence="2">GNAT family N-acetyltransferase</fullName>
        <ecNumber evidence="2">2.3.1.-</ecNumber>
    </submittedName>
</protein>
<evidence type="ECO:0000313" key="3">
    <source>
        <dbReference type="Proteomes" id="UP001164653"/>
    </source>
</evidence>
<dbReference type="RefSeq" id="WP_244820678.1">
    <property type="nucleotide sequence ID" value="NZ_CP112998.1"/>
</dbReference>
<dbReference type="InterPro" id="IPR000182">
    <property type="entry name" value="GNAT_dom"/>
</dbReference>
<dbReference type="Proteomes" id="UP001164653">
    <property type="component" value="Chromosome"/>
</dbReference>
<keyword evidence="2" id="KW-0012">Acyltransferase</keyword>
<organism evidence="2 3">
    <name type="scientific">Dyadobacter pollutisoli</name>
    <dbReference type="NCBI Taxonomy" id="2910158"/>
    <lineage>
        <taxon>Bacteria</taxon>
        <taxon>Pseudomonadati</taxon>
        <taxon>Bacteroidota</taxon>
        <taxon>Cytophagia</taxon>
        <taxon>Cytophagales</taxon>
        <taxon>Spirosomataceae</taxon>
        <taxon>Dyadobacter</taxon>
    </lineage>
</organism>
<proteinExistence type="predicted"/>
<dbReference type="Gene3D" id="3.40.630.30">
    <property type="match status" value="1"/>
</dbReference>
<keyword evidence="3" id="KW-1185">Reference proteome</keyword>
<sequence length="153" mass="17786">MNLKLEWRFKTFEELSKEELYALLRLRCEVFVVEQNCNFLDLDNKDQKCLHVCGYRGDTIMAVARIVPAGLSYEYPSIGRIAVSGKGRGEGLGIELLNVSIEKLEELYGKSIIRIGAQLYLKRFYESFFFEQSGEMYLEDNLEHIEMTRQVQP</sequence>
<feature type="domain" description="N-acetyltransferase" evidence="1">
    <location>
        <begin position="10"/>
        <end position="152"/>
    </location>
</feature>
<evidence type="ECO:0000259" key="1">
    <source>
        <dbReference type="PROSITE" id="PS51186"/>
    </source>
</evidence>
<name>A0A9E8N6Q8_9BACT</name>
<keyword evidence="2" id="KW-0808">Transferase</keyword>
<dbReference type="GO" id="GO:0016747">
    <property type="term" value="F:acyltransferase activity, transferring groups other than amino-acyl groups"/>
    <property type="evidence" value="ECO:0007669"/>
    <property type="project" value="InterPro"/>
</dbReference>
<dbReference type="EC" id="2.3.1.-" evidence="2"/>
<dbReference type="KEGG" id="dpf:ON006_17565"/>
<evidence type="ECO:0000313" key="2">
    <source>
        <dbReference type="EMBL" id="WAC09562.1"/>
    </source>
</evidence>
<dbReference type="PROSITE" id="PS51186">
    <property type="entry name" value="GNAT"/>
    <property type="match status" value="1"/>
</dbReference>
<gene>
    <name evidence="2" type="ORF">ON006_17565</name>
</gene>
<dbReference type="CDD" id="cd04301">
    <property type="entry name" value="NAT_SF"/>
    <property type="match status" value="1"/>
</dbReference>
<dbReference type="EMBL" id="CP112998">
    <property type="protein sequence ID" value="WAC09562.1"/>
    <property type="molecule type" value="Genomic_DNA"/>
</dbReference>
<dbReference type="InterPro" id="IPR016181">
    <property type="entry name" value="Acyl_CoA_acyltransferase"/>
</dbReference>
<accession>A0A9E8N6Q8</accession>
<dbReference type="Pfam" id="PF13673">
    <property type="entry name" value="Acetyltransf_10"/>
    <property type="match status" value="1"/>
</dbReference>
<dbReference type="SUPFAM" id="SSF55729">
    <property type="entry name" value="Acyl-CoA N-acyltransferases (Nat)"/>
    <property type="match status" value="1"/>
</dbReference>